<sequence>MIALGLLGSFRLMVDQCDRTSLLRYDKVKLLAAVLCLSEGRAMHRDVLARMLWPDAPRDQALARLRHALHGLRRALGEAAQQVLSSHDGAIAVSAGAVRVDVLDFLAGGPSPGPQRLSLYGGPFLDGLKVPEVDVFMAWRQSWADRLALELLRLRVQEMETLQACGELDQALEAAKAWVQQSPEQEAYHRLLIGVLMQRGERPAALQAYAQCEQALRQHLGVAPASQTRDLVDAAWPMRGVEATPRQSEDYRTVTTLAVALSWQPGEQAASDLDGDLVPDEAVAYLDSWHDQLVEMLRQHGAWLSQASGSTLLAHFGFPQEQSAPVARVLALACAIRALRAPENIRIGQAVHVSLALVDEQQVNAHSLFGQMVVPLAWKARRGEILLSPQAAARLSDWQIEQRRDAAGPCFALGEGPWPNDPVYGCQQAFEFLVQQWGRCRERADKQAFWISGGLGLGKSRLAQALLSYAAREGAQPLMLDLAQPDVLAAALAFVQAGPDAPRRHALRLCLQGGAGIADGELDELQARLSQPADEAASPGVCRLLRAVAAWAATRRRSLVVVLDHADRLARDQDALLAEAWKALAAHPAGVLLLILARQDQPALAAAQALPLSPLTPADADRAMSFYARGRRLPGSARDRIRELGRRNPMLIKDMAHMMRLGLPPEYLPRLADRLLEELAGLDEVARRVLYTAVLWEQASVAGLACACELDASRTQQVLDGLVARGLLQSASAQGIECAPLWRRALRRLIGKEESRRLYGRLALSLIQARQAHEQIAACLAQAHSSEAALWWRRAIDAALAEGQTGQAAEHLAQALGSLQYMNDVELRRQYEHQSYVTLGALEFSHGGPAAAPASQAYREAARRGGSPQDALPVLWGEWVLAHGAGRLPESLACAKQLQSQASRLGQSAWYGWGLYAEAQYLFWKGAAQQAEEVLEEALRALSQMASPPSLASALGHHCPAMVHSLLGLTRAVQGRHGAGLQQARLALQLAAQSQSRISAVIAEIQMLRILYLQGDLPALALRSQGLLQALQPQWPGSVWAAVAETYVLYCRLVKGEEIGQDLERLLALAPEFARSMPLAEDAFLCILARCLLAQGALTRAAQALDRVVDIARQRASRLLLPEVHCLRGDLAWVRADQAGAQQAWALAQQEVLQSGLYAYEGWIRQRRACFPDFAARREWVQRQPG</sequence>
<dbReference type="Proteomes" id="UP000076825">
    <property type="component" value="Chromosome 1"/>
</dbReference>
<gene>
    <name evidence="2" type="ORF">SAMEA3906487_00653</name>
</gene>
<dbReference type="OrthoDB" id="9758570at2"/>
<dbReference type="SUPFAM" id="SSF52540">
    <property type="entry name" value="P-loop containing nucleoside triphosphate hydrolases"/>
    <property type="match status" value="1"/>
</dbReference>
<dbReference type="InterPro" id="IPR029787">
    <property type="entry name" value="Nucleotide_cyclase"/>
</dbReference>
<accession>A0A157SA42</accession>
<feature type="domain" description="Bacterial transcriptional activator" evidence="1">
    <location>
        <begin position="100"/>
        <end position="236"/>
    </location>
</feature>
<dbReference type="InterPro" id="IPR051677">
    <property type="entry name" value="AfsR-DnrI-RedD_regulator"/>
</dbReference>
<dbReference type="InterPro" id="IPR027417">
    <property type="entry name" value="P-loop_NTPase"/>
</dbReference>
<dbReference type="Gene3D" id="3.30.70.1230">
    <property type="entry name" value="Nucleotide cyclase"/>
    <property type="match status" value="1"/>
</dbReference>
<dbReference type="STRING" id="123899.SAMEA3906487_00653"/>
<dbReference type="InterPro" id="IPR011990">
    <property type="entry name" value="TPR-like_helical_dom_sf"/>
</dbReference>
<dbReference type="AlphaFoldDB" id="A0A157SA42"/>
<keyword evidence="3" id="KW-1185">Reference proteome</keyword>
<dbReference type="SMART" id="SM01043">
    <property type="entry name" value="BTAD"/>
    <property type="match status" value="1"/>
</dbReference>
<dbReference type="EMBL" id="LT546645">
    <property type="protein sequence ID" value="SAI67234.1"/>
    <property type="molecule type" value="Genomic_DNA"/>
</dbReference>
<dbReference type="Gene3D" id="1.10.10.10">
    <property type="entry name" value="Winged helix-like DNA-binding domain superfamily/Winged helix DNA-binding domain"/>
    <property type="match status" value="1"/>
</dbReference>
<dbReference type="Pfam" id="PF03704">
    <property type="entry name" value="BTAD"/>
    <property type="match status" value="1"/>
</dbReference>
<reference evidence="2 3" key="1">
    <citation type="submission" date="2016-04" db="EMBL/GenBank/DDBJ databases">
        <authorList>
            <consortium name="Pathogen Informatics"/>
        </authorList>
    </citation>
    <scope>NUCLEOTIDE SEQUENCE [LARGE SCALE GENOMIC DNA]</scope>
    <source>
        <strain evidence="2 3">H044680328</strain>
    </source>
</reference>
<dbReference type="GO" id="GO:0003677">
    <property type="term" value="F:DNA binding"/>
    <property type="evidence" value="ECO:0007669"/>
    <property type="project" value="UniProtKB-KW"/>
</dbReference>
<dbReference type="PATRIC" id="fig|123899.6.peg.628"/>
<dbReference type="SUPFAM" id="SSF48452">
    <property type="entry name" value="TPR-like"/>
    <property type="match status" value="2"/>
</dbReference>
<evidence type="ECO:0000313" key="3">
    <source>
        <dbReference type="Proteomes" id="UP000076825"/>
    </source>
</evidence>
<dbReference type="InterPro" id="IPR005158">
    <property type="entry name" value="BTAD"/>
</dbReference>
<evidence type="ECO:0000259" key="1">
    <source>
        <dbReference type="SMART" id="SM01043"/>
    </source>
</evidence>
<protein>
    <submittedName>
        <fullName evidence="2">DNA-binding transcriptional activator of the SARP family</fullName>
    </submittedName>
</protein>
<evidence type="ECO:0000313" key="2">
    <source>
        <dbReference type="EMBL" id="SAI67234.1"/>
    </source>
</evidence>
<dbReference type="eggNOG" id="COG3629">
    <property type="taxonomic scope" value="Bacteria"/>
</dbReference>
<dbReference type="Gene3D" id="1.25.40.10">
    <property type="entry name" value="Tetratricopeptide repeat domain"/>
    <property type="match status" value="2"/>
</dbReference>
<dbReference type="RefSeq" id="WP_063491553.1">
    <property type="nucleotide sequence ID" value="NZ_CP016340.1"/>
</dbReference>
<proteinExistence type="predicted"/>
<organism evidence="2 3">
    <name type="scientific">Bordetella trematum</name>
    <dbReference type="NCBI Taxonomy" id="123899"/>
    <lineage>
        <taxon>Bacteria</taxon>
        <taxon>Pseudomonadati</taxon>
        <taxon>Pseudomonadota</taxon>
        <taxon>Betaproteobacteria</taxon>
        <taxon>Burkholderiales</taxon>
        <taxon>Alcaligenaceae</taxon>
        <taxon>Bordetella</taxon>
    </lineage>
</organism>
<dbReference type="eggNOG" id="COG2909">
    <property type="taxonomic scope" value="Bacteria"/>
</dbReference>
<dbReference type="SUPFAM" id="SSF55073">
    <property type="entry name" value="Nucleotide cyclase"/>
    <property type="match status" value="1"/>
</dbReference>
<name>A0A157SA42_9BORD</name>
<dbReference type="InterPro" id="IPR036388">
    <property type="entry name" value="WH-like_DNA-bd_sf"/>
</dbReference>
<dbReference type="PANTHER" id="PTHR35807">
    <property type="entry name" value="TRANSCRIPTIONAL REGULATOR REDD-RELATED"/>
    <property type="match status" value="1"/>
</dbReference>
<keyword evidence="2" id="KW-0238">DNA-binding</keyword>
<dbReference type="KEGG" id="btrm:SAMEA390648700653"/>
<dbReference type="GeneID" id="56587939"/>